<dbReference type="InterPro" id="IPR023561">
    <property type="entry name" value="Carbonic_anhydrase_a-class"/>
</dbReference>
<dbReference type="AlphaFoldDB" id="A0AAN9KXN1"/>
<evidence type="ECO:0000256" key="4">
    <source>
        <dbReference type="SAM" id="MobiDB-lite"/>
    </source>
</evidence>
<comment type="similarity">
    <text evidence="3">Belongs to the alpha-class carbonic anhydrase family.</text>
</comment>
<organism evidence="6 7">
    <name type="scientific">Canavalia gladiata</name>
    <name type="common">Sword bean</name>
    <name type="synonym">Dolichos gladiatus</name>
    <dbReference type="NCBI Taxonomy" id="3824"/>
    <lineage>
        <taxon>Eukaryota</taxon>
        <taxon>Viridiplantae</taxon>
        <taxon>Streptophyta</taxon>
        <taxon>Embryophyta</taxon>
        <taxon>Tracheophyta</taxon>
        <taxon>Spermatophyta</taxon>
        <taxon>Magnoliopsida</taxon>
        <taxon>eudicotyledons</taxon>
        <taxon>Gunneridae</taxon>
        <taxon>Pentapetalae</taxon>
        <taxon>rosids</taxon>
        <taxon>fabids</taxon>
        <taxon>Fabales</taxon>
        <taxon>Fabaceae</taxon>
        <taxon>Papilionoideae</taxon>
        <taxon>50 kb inversion clade</taxon>
        <taxon>NPAAA clade</taxon>
        <taxon>indigoferoid/millettioid clade</taxon>
        <taxon>Phaseoleae</taxon>
        <taxon>Canavalia</taxon>
    </lineage>
</organism>
<protein>
    <recommendedName>
        <fullName evidence="5">Alpha-carbonic anhydrase domain-containing protein</fullName>
    </recommendedName>
</protein>
<dbReference type="Proteomes" id="UP001367508">
    <property type="component" value="Unassembled WGS sequence"/>
</dbReference>
<sequence>MCREAGNEEDFNYELSSKKGPLHWGNIQREWSVQKWINAIPYSFEGEQGHCGDQFRASDKIENELKSIAENKDKEISLGIVNPQEITGPPTTPNEYFRYNGSLTAPPCQENVVWTVFTKAKTVAKSQIKMLRVAVKDEKYTNERPLQPRHRRPVQLYKPKDN</sequence>
<comment type="caution">
    <text evidence="6">The sequence shown here is derived from an EMBL/GenBank/DDBJ whole genome shotgun (WGS) entry which is preliminary data.</text>
</comment>
<dbReference type="SUPFAM" id="SSF51069">
    <property type="entry name" value="Carbonic anhydrase"/>
    <property type="match status" value="1"/>
</dbReference>
<dbReference type="PANTHER" id="PTHR18952">
    <property type="entry name" value="CARBONIC ANHYDRASE"/>
    <property type="match status" value="1"/>
</dbReference>
<gene>
    <name evidence="6" type="ORF">VNO77_28876</name>
</gene>
<reference evidence="6 7" key="1">
    <citation type="submission" date="2024-01" db="EMBL/GenBank/DDBJ databases">
        <title>The genomes of 5 underutilized Papilionoideae crops provide insights into root nodulation and disease resistanc.</title>
        <authorList>
            <person name="Jiang F."/>
        </authorList>
    </citation>
    <scope>NUCLEOTIDE SEQUENCE [LARGE SCALE GENOMIC DNA]</scope>
    <source>
        <strain evidence="6">LVBAO_FW01</strain>
        <tissue evidence="6">Leaves</tissue>
    </source>
</reference>
<dbReference type="GO" id="GO:0008270">
    <property type="term" value="F:zinc ion binding"/>
    <property type="evidence" value="ECO:0007669"/>
    <property type="project" value="InterPro"/>
</dbReference>
<dbReference type="InterPro" id="IPR001148">
    <property type="entry name" value="CA_dom"/>
</dbReference>
<evidence type="ECO:0000313" key="7">
    <source>
        <dbReference type="Proteomes" id="UP001367508"/>
    </source>
</evidence>
<evidence type="ECO:0000256" key="3">
    <source>
        <dbReference type="ARBA" id="ARBA00006365"/>
    </source>
</evidence>
<evidence type="ECO:0000256" key="1">
    <source>
        <dbReference type="ARBA" id="ARBA00002904"/>
    </source>
</evidence>
<dbReference type="GO" id="GO:0009570">
    <property type="term" value="C:chloroplast stroma"/>
    <property type="evidence" value="ECO:0007669"/>
    <property type="project" value="UniProtKB-SubCell"/>
</dbReference>
<feature type="region of interest" description="Disordered" evidence="4">
    <location>
        <begin position="139"/>
        <end position="162"/>
    </location>
</feature>
<dbReference type="InterPro" id="IPR036398">
    <property type="entry name" value="CA_dom_sf"/>
</dbReference>
<dbReference type="SMART" id="SM01057">
    <property type="entry name" value="Carb_anhydrase"/>
    <property type="match status" value="1"/>
</dbReference>
<dbReference type="EMBL" id="JAYMYQ010000006">
    <property type="protein sequence ID" value="KAK7324926.1"/>
    <property type="molecule type" value="Genomic_DNA"/>
</dbReference>
<dbReference type="Pfam" id="PF00194">
    <property type="entry name" value="Carb_anhydrase"/>
    <property type="match status" value="1"/>
</dbReference>
<dbReference type="GO" id="GO:0006730">
    <property type="term" value="P:one-carbon metabolic process"/>
    <property type="evidence" value="ECO:0007669"/>
    <property type="project" value="TreeGrafter"/>
</dbReference>
<feature type="domain" description="Alpha-carbonic anhydrase" evidence="5">
    <location>
        <begin position="1"/>
        <end position="158"/>
    </location>
</feature>
<dbReference type="GO" id="GO:0004089">
    <property type="term" value="F:carbonate dehydratase activity"/>
    <property type="evidence" value="ECO:0007669"/>
    <property type="project" value="InterPro"/>
</dbReference>
<dbReference type="PANTHER" id="PTHR18952:SF208">
    <property type="entry name" value="CARBONIC ANHYDRASE XA-RELATED"/>
    <property type="match status" value="1"/>
</dbReference>
<comment type="function">
    <text evidence="1">Reversible hydration of carbon dioxide.</text>
</comment>
<comment type="subcellular location">
    <subcellularLocation>
        <location evidence="2">Plastid</location>
        <location evidence="2">Chloroplast stroma</location>
    </subcellularLocation>
</comment>
<evidence type="ECO:0000256" key="2">
    <source>
        <dbReference type="ARBA" id="ARBA00004470"/>
    </source>
</evidence>
<evidence type="ECO:0000313" key="6">
    <source>
        <dbReference type="EMBL" id="KAK7324926.1"/>
    </source>
</evidence>
<name>A0AAN9KXN1_CANGL</name>
<proteinExistence type="inferred from homology"/>
<keyword evidence="7" id="KW-1185">Reference proteome</keyword>
<dbReference type="Gene3D" id="3.10.200.10">
    <property type="entry name" value="Alpha carbonic anhydrase"/>
    <property type="match status" value="1"/>
</dbReference>
<evidence type="ECO:0000259" key="5">
    <source>
        <dbReference type="PROSITE" id="PS51144"/>
    </source>
</evidence>
<accession>A0AAN9KXN1</accession>
<dbReference type="PROSITE" id="PS51144">
    <property type="entry name" value="ALPHA_CA_2"/>
    <property type="match status" value="1"/>
</dbReference>